<feature type="non-terminal residue" evidence="1">
    <location>
        <position position="1"/>
    </location>
</feature>
<reference evidence="1" key="1">
    <citation type="submission" date="2018-05" db="EMBL/GenBank/DDBJ databases">
        <authorList>
            <person name="Lanie J.A."/>
            <person name="Ng W.-L."/>
            <person name="Kazmierczak K.M."/>
            <person name="Andrzejewski T.M."/>
            <person name="Davidsen T.M."/>
            <person name="Wayne K.J."/>
            <person name="Tettelin H."/>
            <person name="Glass J.I."/>
            <person name="Rusch D."/>
            <person name="Podicherti R."/>
            <person name="Tsui H.-C.T."/>
            <person name="Winkler M.E."/>
        </authorList>
    </citation>
    <scope>NUCLEOTIDE SEQUENCE</scope>
</reference>
<sequence length="45" mass="5094">IEKFKTNLATQFSNSRSDEINSLCLDQSILEETVVSDFMNLLVAE</sequence>
<organism evidence="1">
    <name type="scientific">marine metagenome</name>
    <dbReference type="NCBI Taxonomy" id="408172"/>
    <lineage>
        <taxon>unclassified sequences</taxon>
        <taxon>metagenomes</taxon>
        <taxon>ecological metagenomes</taxon>
    </lineage>
</organism>
<dbReference type="EMBL" id="UINC01188244">
    <property type="protein sequence ID" value="SVE01364.1"/>
    <property type="molecule type" value="Genomic_DNA"/>
</dbReference>
<protein>
    <submittedName>
        <fullName evidence="1">Uncharacterized protein</fullName>
    </submittedName>
</protein>
<accession>A0A383A0Y8</accession>
<dbReference type="Gene3D" id="1.10.4100.10">
    <property type="entry name" value="2-methylcitrate dehydratase PrpD"/>
    <property type="match status" value="1"/>
</dbReference>
<dbReference type="InterPro" id="IPR042183">
    <property type="entry name" value="MmgE/PrpD_sf_1"/>
</dbReference>
<proteinExistence type="predicted"/>
<gene>
    <name evidence="1" type="ORF">METZ01_LOCUS454218</name>
</gene>
<name>A0A383A0Y8_9ZZZZ</name>
<dbReference type="AlphaFoldDB" id="A0A383A0Y8"/>
<evidence type="ECO:0000313" key="1">
    <source>
        <dbReference type="EMBL" id="SVE01364.1"/>
    </source>
</evidence>